<evidence type="ECO:0000259" key="1">
    <source>
        <dbReference type="Pfam" id="PF09992"/>
    </source>
</evidence>
<evidence type="ECO:0000313" key="3">
    <source>
        <dbReference type="Proteomes" id="UP000176336"/>
    </source>
</evidence>
<gene>
    <name evidence="2" type="ORF">A2871_02755</name>
</gene>
<feature type="domain" description="Phosphodiester glycosidase" evidence="1">
    <location>
        <begin position="26"/>
        <end position="196"/>
    </location>
</feature>
<proteinExistence type="predicted"/>
<name>A0A1F5IRE1_9BACT</name>
<protein>
    <recommendedName>
        <fullName evidence="1">Phosphodiester glycosidase domain-containing protein</fullName>
    </recommendedName>
</protein>
<dbReference type="Proteomes" id="UP000176336">
    <property type="component" value="Unassembled WGS sequence"/>
</dbReference>
<accession>A0A1F5IRE1</accession>
<dbReference type="EMBL" id="MFCR01000008">
    <property type="protein sequence ID" value="OGE18886.1"/>
    <property type="molecule type" value="Genomic_DNA"/>
</dbReference>
<sequence length="199" mass="20866">MDTASESDCGNDCPVLTLADYVSRNGAWAGINGSYFCPASYPSCAGKTNSFDTLVMNKNKRYFNSDNNVYSTVPAAIFSAGSARFVGQSLEWGRDTGPDSVIANYPLLVAGGNINFTEAPNEPKFGGKAARTFIAAKGNMVYIGIVQGASMGESAKVLKALGMDGALNLDQGGSTALWHGGYKAGPGRNIPNAILFVNR</sequence>
<comment type="caution">
    <text evidence="2">The sequence shown here is derived from an EMBL/GenBank/DDBJ whole genome shotgun (WGS) entry which is preliminary data.</text>
</comment>
<dbReference type="AlphaFoldDB" id="A0A1F5IRE1"/>
<dbReference type="InterPro" id="IPR018711">
    <property type="entry name" value="NAGPA"/>
</dbReference>
<dbReference type="Pfam" id="PF09992">
    <property type="entry name" value="NAGPA"/>
    <property type="match status" value="1"/>
</dbReference>
<evidence type="ECO:0000313" key="2">
    <source>
        <dbReference type="EMBL" id="OGE18886.1"/>
    </source>
</evidence>
<organism evidence="2 3">
    <name type="scientific">Candidatus Daviesbacteria bacterium RIFCSPHIGHO2_01_FULL_41_23</name>
    <dbReference type="NCBI Taxonomy" id="1797764"/>
    <lineage>
        <taxon>Bacteria</taxon>
        <taxon>Candidatus Daviesiibacteriota</taxon>
    </lineage>
</organism>
<reference evidence="2 3" key="1">
    <citation type="journal article" date="2016" name="Nat. Commun.">
        <title>Thousands of microbial genomes shed light on interconnected biogeochemical processes in an aquifer system.</title>
        <authorList>
            <person name="Anantharaman K."/>
            <person name="Brown C.T."/>
            <person name="Hug L.A."/>
            <person name="Sharon I."/>
            <person name="Castelle C.J."/>
            <person name="Probst A.J."/>
            <person name="Thomas B.C."/>
            <person name="Singh A."/>
            <person name="Wilkins M.J."/>
            <person name="Karaoz U."/>
            <person name="Brodie E.L."/>
            <person name="Williams K.H."/>
            <person name="Hubbard S.S."/>
            <person name="Banfield J.F."/>
        </authorList>
    </citation>
    <scope>NUCLEOTIDE SEQUENCE [LARGE SCALE GENOMIC DNA]</scope>
</reference>